<feature type="compositionally biased region" description="Basic and acidic residues" evidence="1">
    <location>
        <begin position="56"/>
        <end position="65"/>
    </location>
</feature>
<feature type="signal peptide" evidence="2">
    <location>
        <begin position="1"/>
        <end position="30"/>
    </location>
</feature>
<dbReference type="Proteomes" id="UP000523447">
    <property type="component" value="Unassembled WGS sequence"/>
</dbReference>
<evidence type="ECO:0000313" key="4">
    <source>
        <dbReference type="Proteomes" id="UP000523447"/>
    </source>
</evidence>
<keyword evidence="4" id="KW-1185">Reference proteome</keyword>
<dbReference type="RefSeq" id="WP_051031469.1">
    <property type="nucleotide sequence ID" value="NZ_CAWPHS010000008.1"/>
</dbReference>
<evidence type="ECO:0000256" key="2">
    <source>
        <dbReference type="SAM" id="SignalP"/>
    </source>
</evidence>
<reference evidence="3 4" key="1">
    <citation type="submission" date="2020-04" db="EMBL/GenBank/DDBJ databases">
        <title>MicrobeNet Type strains.</title>
        <authorList>
            <person name="Nicholson A.C."/>
        </authorList>
    </citation>
    <scope>NUCLEOTIDE SEQUENCE [LARGE SCALE GENOMIC DNA]</scope>
    <source>
        <strain evidence="3 4">DSM 44445</strain>
    </source>
</reference>
<accession>A0A7X6LZT7</accession>
<protein>
    <recommendedName>
        <fullName evidence="5">Secreted protein</fullName>
    </recommendedName>
</protein>
<evidence type="ECO:0000256" key="1">
    <source>
        <dbReference type="SAM" id="MobiDB-lite"/>
    </source>
</evidence>
<dbReference type="AlphaFoldDB" id="A0A7X6LZT7"/>
<sequence>MGIKSKLVKLTAAGALTAGLVGLGAGIAAADPGPQQPNEPGRQQQHDPRPQNTPGPDHHDQDSRPAGHGFWFFGNWVPLP</sequence>
<evidence type="ECO:0008006" key="5">
    <source>
        <dbReference type="Google" id="ProtNLM"/>
    </source>
</evidence>
<proteinExistence type="predicted"/>
<name>A0A7X6LZT7_9NOCA</name>
<feature type="region of interest" description="Disordered" evidence="1">
    <location>
        <begin position="26"/>
        <end position="70"/>
    </location>
</feature>
<keyword evidence="2" id="KW-0732">Signal</keyword>
<comment type="caution">
    <text evidence="3">The sequence shown here is derived from an EMBL/GenBank/DDBJ whole genome shotgun (WGS) entry which is preliminary data.</text>
</comment>
<evidence type="ECO:0000313" key="3">
    <source>
        <dbReference type="EMBL" id="NKY87196.1"/>
    </source>
</evidence>
<feature type="chain" id="PRO_5030947236" description="Secreted protein" evidence="2">
    <location>
        <begin position="31"/>
        <end position="80"/>
    </location>
</feature>
<dbReference type="EMBL" id="JAAXPE010000016">
    <property type="protein sequence ID" value="NKY87196.1"/>
    <property type="molecule type" value="Genomic_DNA"/>
</dbReference>
<organism evidence="3 4">
    <name type="scientific">Nocardia veterana</name>
    <dbReference type="NCBI Taxonomy" id="132249"/>
    <lineage>
        <taxon>Bacteria</taxon>
        <taxon>Bacillati</taxon>
        <taxon>Actinomycetota</taxon>
        <taxon>Actinomycetes</taxon>
        <taxon>Mycobacteriales</taxon>
        <taxon>Nocardiaceae</taxon>
        <taxon>Nocardia</taxon>
    </lineage>
</organism>
<gene>
    <name evidence="3" type="ORF">HGA07_16340</name>
</gene>